<reference evidence="2" key="1">
    <citation type="submission" date="2018-01" db="EMBL/GenBank/DDBJ databases">
        <title>An insight into the sialome of Amazonian anophelines.</title>
        <authorList>
            <person name="Ribeiro J.M."/>
            <person name="Scarpassa V."/>
            <person name="Calvo E."/>
        </authorList>
    </citation>
    <scope>NUCLEOTIDE SEQUENCE</scope>
    <source>
        <tissue evidence="2">Salivary glands</tissue>
    </source>
</reference>
<organism evidence="2">
    <name type="scientific">Anopheles triannulatus</name>
    <dbReference type="NCBI Taxonomy" id="58253"/>
    <lineage>
        <taxon>Eukaryota</taxon>
        <taxon>Metazoa</taxon>
        <taxon>Ecdysozoa</taxon>
        <taxon>Arthropoda</taxon>
        <taxon>Hexapoda</taxon>
        <taxon>Insecta</taxon>
        <taxon>Pterygota</taxon>
        <taxon>Neoptera</taxon>
        <taxon>Endopterygota</taxon>
        <taxon>Diptera</taxon>
        <taxon>Nematocera</taxon>
        <taxon>Culicoidea</taxon>
        <taxon>Culicidae</taxon>
        <taxon>Anophelinae</taxon>
        <taxon>Anopheles</taxon>
    </lineage>
</organism>
<protein>
    <submittedName>
        <fullName evidence="2">Putative secreted protein</fullName>
    </submittedName>
</protein>
<keyword evidence="1" id="KW-0732">Signal</keyword>
<feature type="chain" id="PRO_5014623680" evidence="1">
    <location>
        <begin position="17"/>
        <end position="99"/>
    </location>
</feature>
<name>A0A2M4B5L2_9DIPT</name>
<feature type="signal peptide" evidence="1">
    <location>
        <begin position="1"/>
        <end position="16"/>
    </location>
</feature>
<evidence type="ECO:0000256" key="1">
    <source>
        <dbReference type="SAM" id="SignalP"/>
    </source>
</evidence>
<sequence>MLLLLLLLQCTANALGRRSGRWWMQSSDDRDRPQTQRIPIVGSWHKLSTLQVACSGTTKRTTDQVIQIKDRPMATNFTILTGTCDTLDAIIYTHITDFR</sequence>
<dbReference type="EMBL" id="GGFK01015005">
    <property type="protein sequence ID" value="MBW48326.1"/>
    <property type="molecule type" value="Transcribed_RNA"/>
</dbReference>
<proteinExistence type="predicted"/>
<accession>A0A2M4B5L2</accession>
<dbReference type="AlphaFoldDB" id="A0A2M4B5L2"/>
<evidence type="ECO:0000313" key="2">
    <source>
        <dbReference type="EMBL" id="MBW48326.1"/>
    </source>
</evidence>